<evidence type="ECO:0000313" key="11">
    <source>
        <dbReference type="RefSeq" id="XP_032801491.1"/>
    </source>
</evidence>
<dbReference type="Pfam" id="PF00335">
    <property type="entry name" value="Tetraspanin"/>
    <property type="match status" value="1"/>
</dbReference>
<feature type="transmembrane region" description="Helical" evidence="9">
    <location>
        <begin position="110"/>
        <end position="132"/>
    </location>
</feature>
<keyword evidence="5 9" id="KW-0812">Transmembrane</keyword>
<evidence type="ECO:0000313" key="10">
    <source>
        <dbReference type="Proteomes" id="UP001318040"/>
    </source>
</evidence>
<dbReference type="KEGG" id="pmrn:116938483"/>
<dbReference type="InterPro" id="IPR018499">
    <property type="entry name" value="Tetraspanin/Peripherin"/>
</dbReference>
<dbReference type="CDD" id="cd03156">
    <property type="entry name" value="uroplakin_I_like_LEL"/>
    <property type="match status" value="1"/>
</dbReference>
<evidence type="ECO:0000256" key="3">
    <source>
        <dbReference type="ARBA" id="ARBA00011304"/>
    </source>
</evidence>
<dbReference type="FunFam" id="1.10.1450.10:FF:000014">
    <property type="entry name" value="Tetraspanin"/>
    <property type="match status" value="1"/>
</dbReference>
<evidence type="ECO:0000256" key="6">
    <source>
        <dbReference type="ARBA" id="ARBA00022989"/>
    </source>
</evidence>
<keyword evidence="6 9" id="KW-1133">Transmembrane helix</keyword>
<comment type="subcellular location">
    <subcellularLocation>
        <location evidence="1">Membrane</location>
        <topology evidence="1">Multi-pass membrane protein</topology>
    </subcellularLocation>
</comment>
<sequence length="135" mass="15426">MLQLYQNPNWVDENSRFNYEGVTAVWDRTMFNYQCCGVNGPQDWQAYGSAFREAHPEGDFPWPLQCCSLDPASGLIRDLDACRLGLAGYLNTPGCYDYVSGPLHRAAWGVAWFGFAILCWEFWVLLGTMYLYNIS</sequence>
<dbReference type="RefSeq" id="XP_032801491.1">
    <property type="nucleotide sequence ID" value="XM_032945600.1"/>
</dbReference>
<organism evidence="10 11">
    <name type="scientific">Petromyzon marinus</name>
    <name type="common">Sea lamprey</name>
    <dbReference type="NCBI Taxonomy" id="7757"/>
    <lineage>
        <taxon>Eukaryota</taxon>
        <taxon>Metazoa</taxon>
        <taxon>Chordata</taxon>
        <taxon>Craniata</taxon>
        <taxon>Vertebrata</taxon>
        <taxon>Cyclostomata</taxon>
        <taxon>Hyperoartia</taxon>
        <taxon>Petromyzontiformes</taxon>
        <taxon>Petromyzontidae</taxon>
        <taxon>Petromyzon</taxon>
    </lineage>
</organism>
<gene>
    <name evidence="11" type="primary">LOC116938483</name>
</gene>
<evidence type="ECO:0000256" key="7">
    <source>
        <dbReference type="ARBA" id="ARBA00023136"/>
    </source>
</evidence>
<keyword evidence="7 9" id="KW-0472">Membrane</keyword>
<name>A0AAJ7SLA8_PETMA</name>
<dbReference type="AlphaFoldDB" id="A0AAJ7SLA8"/>
<reference evidence="11" key="1">
    <citation type="submission" date="2025-08" db="UniProtKB">
        <authorList>
            <consortium name="RefSeq"/>
        </authorList>
    </citation>
    <scope>IDENTIFICATION</scope>
    <source>
        <tissue evidence="11">Sperm</tissue>
    </source>
</reference>
<evidence type="ECO:0000256" key="4">
    <source>
        <dbReference type="ARBA" id="ARBA00017701"/>
    </source>
</evidence>
<evidence type="ECO:0000256" key="2">
    <source>
        <dbReference type="ARBA" id="ARBA00006840"/>
    </source>
</evidence>
<dbReference type="Proteomes" id="UP001318040">
    <property type="component" value="Unplaced"/>
</dbReference>
<comment type="similarity">
    <text evidence="2">Belongs to the tetraspanin (TM4SF) family.</text>
</comment>
<evidence type="ECO:0000256" key="5">
    <source>
        <dbReference type="ARBA" id="ARBA00022692"/>
    </source>
</evidence>
<evidence type="ECO:0000256" key="8">
    <source>
        <dbReference type="ARBA" id="ARBA00031616"/>
    </source>
</evidence>
<keyword evidence="10" id="KW-1185">Reference proteome</keyword>
<evidence type="ECO:0000256" key="9">
    <source>
        <dbReference type="SAM" id="Phobius"/>
    </source>
</evidence>
<dbReference type="PANTHER" id="PTHR47110:SF2">
    <property type="entry name" value="UROPLAKIN-1B"/>
    <property type="match status" value="1"/>
</dbReference>
<evidence type="ECO:0000256" key="1">
    <source>
        <dbReference type="ARBA" id="ARBA00004141"/>
    </source>
</evidence>
<dbReference type="GO" id="GO:0016020">
    <property type="term" value="C:membrane"/>
    <property type="evidence" value="ECO:0007669"/>
    <property type="project" value="UniProtKB-SubCell"/>
</dbReference>
<protein>
    <recommendedName>
        <fullName evidence="4">Uroplakin-1b</fullName>
    </recommendedName>
    <alternativeName>
        <fullName evidence="8">Uroplakin Ib</fullName>
    </alternativeName>
</protein>
<comment type="subunit">
    <text evidence="3">Heterodimer with uroplakin-3A (UPK3A) or uroplakin-3B (UPK3B).</text>
</comment>
<proteinExistence type="inferred from homology"/>
<dbReference type="PANTHER" id="PTHR47110">
    <property type="entry name" value="TESTIS-SPECIFIC EXPRESSED PROTEIN 55"/>
    <property type="match status" value="1"/>
</dbReference>
<dbReference type="SUPFAM" id="SSF48652">
    <property type="entry name" value="Tetraspanin"/>
    <property type="match status" value="1"/>
</dbReference>
<dbReference type="Gene3D" id="1.10.1450.10">
    <property type="entry name" value="Tetraspanin"/>
    <property type="match status" value="1"/>
</dbReference>
<dbReference type="InterPro" id="IPR008952">
    <property type="entry name" value="Tetraspanin_EC2_sf"/>
</dbReference>
<accession>A0AAJ7SLA8</accession>